<evidence type="ECO:0000313" key="5">
    <source>
        <dbReference type="EMBL" id="KAK9836460.1"/>
    </source>
</evidence>
<keyword evidence="2" id="KW-0326">Glycosidase</keyword>
<keyword evidence="1" id="KW-0378">Hydrolase</keyword>
<dbReference type="EMBL" id="JALJOS010000007">
    <property type="protein sequence ID" value="KAK9836460.1"/>
    <property type="molecule type" value="Genomic_DNA"/>
</dbReference>
<dbReference type="PANTHER" id="PTHR45708:SF49">
    <property type="entry name" value="ENDOCHITINASE"/>
    <property type="match status" value="1"/>
</dbReference>
<feature type="compositionally biased region" description="Gly residues" evidence="3">
    <location>
        <begin position="27"/>
        <end position="40"/>
    </location>
</feature>
<protein>
    <recommendedName>
        <fullName evidence="4">GH18 domain-containing protein</fullName>
    </recommendedName>
</protein>
<dbReference type="InterPro" id="IPR017853">
    <property type="entry name" value="GH"/>
</dbReference>
<comment type="caution">
    <text evidence="5">The sequence shown here is derived from an EMBL/GenBank/DDBJ whole genome shotgun (WGS) entry which is preliminary data.</text>
</comment>
<dbReference type="SUPFAM" id="SSF51445">
    <property type="entry name" value="(Trans)glycosidases"/>
    <property type="match status" value="1"/>
</dbReference>
<dbReference type="AlphaFoldDB" id="A0AAW1RQM6"/>
<evidence type="ECO:0000256" key="2">
    <source>
        <dbReference type="ARBA" id="ARBA00023295"/>
    </source>
</evidence>
<feature type="region of interest" description="Disordered" evidence="3">
    <location>
        <begin position="1"/>
        <end position="40"/>
    </location>
</feature>
<evidence type="ECO:0000313" key="6">
    <source>
        <dbReference type="Proteomes" id="UP001438707"/>
    </source>
</evidence>
<dbReference type="PROSITE" id="PS51910">
    <property type="entry name" value="GH18_2"/>
    <property type="match status" value="1"/>
</dbReference>
<dbReference type="GO" id="GO:0004568">
    <property type="term" value="F:chitinase activity"/>
    <property type="evidence" value="ECO:0007669"/>
    <property type="project" value="TreeGrafter"/>
</dbReference>
<evidence type="ECO:0000259" key="4">
    <source>
        <dbReference type="PROSITE" id="PS51910"/>
    </source>
</evidence>
<name>A0AAW1RQM6_9CHLO</name>
<organism evidence="5 6">
    <name type="scientific">Apatococcus lobatus</name>
    <dbReference type="NCBI Taxonomy" id="904363"/>
    <lineage>
        <taxon>Eukaryota</taxon>
        <taxon>Viridiplantae</taxon>
        <taxon>Chlorophyta</taxon>
        <taxon>core chlorophytes</taxon>
        <taxon>Trebouxiophyceae</taxon>
        <taxon>Chlorellales</taxon>
        <taxon>Chlorellaceae</taxon>
        <taxon>Apatococcus</taxon>
    </lineage>
</organism>
<dbReference type="Gene3D" id="3.20.20.80">
    <property type="entry name" value="Glycosidases"/>
    <property type="match status" value="1"/>
</dbReference>
<accession>A0AAW1RQM6</accession>
<evidence type="ECO:0000256" key="1">
    <source>
        <dbReference type="ARBA" id="ARBA00022801"/>
    </source>
</evidence>
<gene>
    <name evidence="5" type="ORF">WJX74_000972</name>
</gene>
<dbReference type="Proteomes" id="UP001438707">
    <property type="component" value="Unassembled WGS sequence"/>
</dbReference>
<evidence type="ECO:0000256" key="3">
    <source>
        <dbReference type="SAM" id="MobiDB-lite"/>
    </source>
</evidence>
<dbReference type="InterPro" id="IPR001223">
    <property type="entry name" value="Glyco_hydro18_cat"/>
</dbReference>
<sequence length="421" mass="42871">MLQAGSSLRQDPPNSSARKLLQFVPGGSAGGGTSNGTGGIGTGTTYFPTSIFWGLNPNGTEPHLETICKTPVDTVIVGFVTSYGASRPIKVSLVGHDGAQTAADIRTCKAQGIKVLLSLGGPVPTGHGEPCPYGFSSDSPADYIDGKNASAAVAQQRRDVTEVANTIYDCFFTNGTNCSLPASANPFGLNTTFNGYDLSPNCVSNAGDPAAYSLFAQVLAQRAGAGEAAGGRYTGSLRSTATVSADYPDAILGPLPASSGTQGLLGNPASAQFFSRVNLKYFGTDICDYASGNITTCYTPWANWAKIPLPAGTTSPVASAFDRAAPVKPKISVLIPASPTAPGATIWDFIPTGQLKNVLTPVSTLVNGVFAGVTLWNAASDNTNEDYAAAIRAALQPTVGSATGASTSATGAVANQPARSG</sequence>
<dbReference type="PANTHER" id="PTHR45708">
    <property type="entry name" value="ENDOCHITINASE"/>
    <property type="match status" value="1"/>
</dbReference>
<feature type="domain" description="GH18" evidence="4">
    <location>
        <begin position="47"/>
        <end position="398"/>
    </location>
</feature>
<feature type="compositionally biased region" description="Polar residues" evidence="3">
    <location>
        <begin position="1"/>
        <end position="17"/>
    </location>
</feature>
<proteinExistence type="predicted"/>
<dbReference type="InterPro" id="IPR050542">
    <property type="entry name" value="Glycosyl_Hydrlase18_Chitinase"/>
</dbReference>
<reference evidence="5 6" key="1">
    <citation type="journal article" date="2024" name="Nat. Commun.">
        <title>Phylogenomics reveals the evolutionary origins of lichenization in chlorophyte algae.</title>
        <authorList>
            <person name="Puginier C."/>
            <person name="Libourel C."/>
            <person name="Otte J."/>
            <person name="Skaloud P."/>
            <person name="Haon M."/>
            <person name="Grisel S."/>
            <person name="Petersen M."/>
            <person name="Berrin J.G."/>
            <person name="Delaux P.M."/>
            <person name="Dal Grande F."/>
            <person name="Keller J."/>
        </authorList>
    </citation>
    <scope>NUCLEOTIDE SEQUENCE [LARGE SCALE GENOMIC DNA]</scope>
    <source>
        <strain evidence="5 6">SAG 2145</strain>
    </source>
</reference>
<dbReference type="GO" id="GO:0005576">
    <property type="term" value="C:extracellular region"/>
    <property type="evidence" value="ECO:0007669"/>
    <property type="project" value="TreeGrafter"/>
</dbReference>
<keyword evidence="6" id="KW-1185">Reference proteome</keyword>
<dbReference type="GO" id="GO:0005975">
    <property type="term" value="P:carbohydrate metabolic process"/>
    <property type="evidence" value="ECO:0007669"/>
    <property type="project" value="InterPro"/>
</dbReference>